<dbReference type="InterPro" id="IPR001142">
    <property type="entry name" value="DUP/COS"/>
</dbReference>
<keyword evidence="2" id="KW-1185">Reference proteome</keyword>
<dbReference type="EMBL" id="OX365898">
    <property type="protein sequence ID" value="CAI4056493.1"/>
    <property type="molecule type" value="Genomic_DNA"/>
</dbReference>
<evidence type="ECO:0000313" key="2">
    <source>
        <dbReference type="Proteomes" id="UP001162087"/>
    </source>
</evidence>
<accession>A0AA35JEQ7</accession>
<organism evidence="1 2">
    <name type="scientific">Saccharomyces kudriavzevii (strain ATCC MYA-4449 / AS 2.2408 / CBS 8840 / NBRC 1802 / NCYC 2889)</name>
    <name type="common">Yeast</name>
    <dbReference type="NCBI Taxonomy" id="226230"/>
    <lineage>
        <taxon>Eukaryota</taxon>
        <taxon>Fungi</taxon>
        <taxon>Dikarya</taxon>
        <taxon>Ascomycota</taxon>
        <taxon>Saccharomycotina</taxon>
        <taxon>Saccharomycetes</taxon>
        <taxon>Saccharomycetales</taxon>
        <taxon>Saccharomycetaceae</taxon>
        <taxon>Saccharomyces</taxon>
    </lineage>
</organism>
<gene>
    <name evidence="1" type="primary">SKDI03G0490</name>
    <name evidence="1" type="ORF">SKDI_03G0490</name>
</gene>
<sequence length="238" mass="27319">MQSHLRNDDVKLDTLSEPNASLIGENITLPKDSFNSYLYYLLYEMAHYKPTIVCFLVTVISILMIVVFHNILLCDIAFGLLNLSFFVYALIEFNDSVSDEEFKIKLLLEVITRKPAVKGKEWRIITYNMNQHLFDNGLWNTPYYFYCDQSCYGFFRHLIKGKNPGANSSSSANEVENTQSDAPATQPSNEVAKSYHFTFGPILEADPILEAYCLKAAEAEKQAQCEYWRKQYPDADIL</sequence>
<protein>
    <submittedName>
        <fullName evidence="1">Uncharacterized protein</fullName>
    </submittedName>
</protein>
<dbReference type="OrthoDB" id="4049894at2759"/>
<evidence type="ECO:0000313" key="1">
    <source>
        <dbReference type="EMBL" id="CAI4056493.1"/>
    </source>
</evidence>
<proteinExistence type="predicted"/>
<reference evidence="1" key="1">
    <citation type="submission" date="2022-10" db="EMBL/GenBank/DDBJ databases">
        <authorList>
            <person name="Byrne P K."/>
        </authorList>
    </citation>
    <scope>NUCLEOTIDE SEQUENCE</scope>
    <source>
        <strain evidence="1">IFO1802</strain>
    </source>
</reference>
<dbReference type="Proteomes" id="UP001162087">
    <property type="component" value="Chromosome 3"/>
</dbReference>
<dbReference type="Pfam" id="PF00674">
    <property type="entry name" value="DUP"/>
    <property type="match status" value="1"/>
</dbReference>
<name>A0AA35JEQ7_SACK1</name>